<dbReference type="Proteomes" id="UP000307968">
    <property type="component" value="Chromosome"/>
</dbReference>
<sequence>MMKTHLASSMKKLTFSVGFLLLATPAVQAAAPPAPPQVDAKAFILMDYNSGSILAEGNPIPGLIRPA</sequence>
<proteinExistence type="predicted"/>
<dbReference type="EC" id="3.4.16.4" evidence="2"/>
<dbReference type="AlphaFoldDB" id="A0A4U9HH08"/>
<dbReference type="InterPro" id="IPR012338">
    <property type="entry name" value="Beta-lactam/transpept-like"/>
</dbReference>
<dbReference type="SUPFAM" id="SSF56601">
    <property type="entry name" value="beta-lactamase/transpeptidase-like"/>
    <property type="match status" value="1"/>
</dbReference>
<feature type="signal peptide" evidence="1">
    <location>
        <begin position="1"/>
        <end position="29"/>
    </location>
</feature>
<protein>
    <submittedName>
        <fullName evidence="2">D-alanyl-D-alanine carboxypeptidase dacC</fullName>
        <ecNumber evidence="2">3.4.16.4</ecNumber>
    </submittedName>
</protein>
<keyword evidence="2" id="KW-0378">Hydrolase</keyword>
<feature type="chain" id="PRO_5020625672" evidence="1">
    <location>
        <begin position="30"/>
        <end position="67"/>
    </location>
</feature>
<evidence type="ECO:0000313" key="2">
    <source>
        <dbReference type="EMBL" id="VTP61369.1"/>
    </source>
</evidence>
<gene>
    <name evidence="2" type="primary">dacC_1</name>
    <name evidence="2" type="ORF">NCTC12971_01880</name>
</gene>
<name>A0A4U9HH08_SERRU</name>
<accession>A0A4U9HH08</accession>
<reference evidence="2 3" key="1">
    <citation type="submission" date="2019-05" db="EMBL/GenBank/DDBJ databases">
        <authorList>
            <consortium name="Pathogen Informatics"/>
        </authorList>
    </citation>
    <scope>NUCLEOTIDE SEQUENCE [LARGE SCALE GENOMIC DNA]</scope>
    <source>
        <strain evidence="2 3">NCTC12971</strain>
    </source>
</reference>
<keyword evidence="2" id="KW-0121">Carboxypeptidase</keyword>
<keyword evidence="2" id="KW-0645">Protease</keyword>
<dbReference type="EMBL" id="LR590463">
    <property type="protein sequence ID" value="VTP61369.1"/>
    <property type="molecule type" value="Genomic_DNA"/>
</dbReference>
<evidence type="ECO:0000313" key="3">
    <source>
        <dbReference type="Proteomes" id="UP000307968"/>
    </source>
</evidence>
<organism evidence="2 3">
    <name type="scientific">Serratia rubidaea</name>
    <name type="common">Serratia marinorubra</name>
    <dbReference type="NCBI Taxonomy" id="61652"/>
    <lineage>
        <taxon>Bacteria</taxon>
        <taxon>Pseudomonadati</taxon>
        <taxon>Pseudomonadota</taxon>
        <taxon>Gammaproteobacteria</taxon>
        <taxon>Enterobacterales</taxon>
        <taxon>Yersiniaceae</taxon>
        <taxon>Serratia</taxon>
    </lineage>
</organism>
<evidence type="ECO:0000256" key="1">
    <source>
        <dbReference type="SAM" id="SignalP"/>
    </source>
</evidence>
<dbReference type="GO" id="GO:0009002">
    <property type="term" value="F:serine-type D-Ala-D-Ala carboxypeptidase activity"/>
    <property type="evidence" value="ECO:0007669"/>
    <property type="project" value="UniProtKB-EC"/>
</dbReference>
<keyword evidence="1" id="KW-0732">Signal</keyword>